<evidence type="ECO:0000313" key="1">
    <source>
        <dbReference type="EMBL" id="SSW94492.1"/>
    </source>
</evidence>
<gene>
    <name evidence="1" type="ORF">ARTV_0007</name>
</gene>
<organism evidence="1">
    <name type="scientific">Arsenophonus endosymbiont of Trialeurodes vaporariorum</name>
    <dbReference type="NCBI Taxonomy" id="235567"/>
    <lineage>
        <taxon>Bacteria</taxon>
        <taxon>Pseudomonadati</taxon>
        <taxon>Pseudomonadota</taxon>
        <taxon>Gammaproteobacteria</taxon>
        <taxon>Enterobacterales</taxon>
        <taxon>Morganellaceae</taxon>
        <taxon>Arsenophonus</taxon>
    </lineage>
</organism>
<dbReference type="EMBL" id="UFQR01000001">
    <property type="protein sequence ID" value="SSW94492.1"/>
    <property type="molecule type" value="Genomic_DNA"/>
</dbReference>
<protein>
    <submittedName>
        <fullName evidence="1">Uncharacterized protein</fullName>
    </submittedName>
</protein>
<accession>A0A3B0LVA6</accession>
<reference evidence="1" key="1">
    <citation type="submission" date="2018-04" db="EMBL/GenBank/DDBJ databases">
        <authorList>
            <person name="Go L.Y."/>
            <person name="Mitchell J.A."/>
        </authorList>
    </citation>
    <scope>NUCLEOTIDE SEQUENCE</scope>
    <source>
        <strain evidence="1">ARTV</strain>
    </source>
</reference>
<dbReference type="AlphaFoldDB" id="A0A3B0LVA6"/>
<sequence length="90" mass="9883">MIYSDGTVTIVSGSSIVKGTETKWNSNNPLVSPGMLMLIKNGDVNYPYMIKAVNSDTELVLAEEATFLATDTTYIISLNPIIILMLQERL</sequence>
<name>A0A3B0LVA6_9GAMM</name>
<proteinExistence type="predicted"/>